<comment type="caution">
    <text evidence="1">The sequence shown here is derived from an EMBL/GenBank/DDBJ whole genome shotgun (WGS) entry which is preliminary data.</text>
</comment>
<organism evidence="1 2">
    <name type="scientific">Puccinia sorghi</name>
    <dbReference type="NCBI Taxonomy" id="27349"/>
    <lineage>
        <taxon>Eukaryota</taxon>
        <taxon>Fungi</taxon>
        <taxon>Dikarya</taxon>
        <taxon>Basidiomycota</taxon>
        <taxon>Pucciniomycotina</taxon>
        <taxon>Pucciniomycetes</taxon>
        <taxon>Pucciniales</taxon>
        <taxon>Pucciniaceae</taxon>
        <taxon>Puccinia</taxon>
    </lineage>
</organism>
<reference evidence="1 2" key="1">
    <citation type="submission" date="2015-08" db="EMBL/GenBank/DDBJ databases">
        <title>Next Generation Sequencing and Analysis of the Genome of Puccinia sorghi L Schw, the Causal Agent of Maize Common Rust.</title>
        <authorList>
            <person name="Rochi L."/>
            <person name="Burguener G."/>
            <person name="Darino M."/>
            <person name="Turjanski A."/>
            <person name="Kreff E."/>
            <person name="Dieguez M.J."/>
            <person name="Sacco F."/>
        </authorList>
    </citation>
    <scope>NUCLEOTIDE SEQUENCE [LARGE SCALE GENOMIC DNA]</scope>
    <source>
        <strain evidence="1 2">RO10H11247</strain>
    </source>
</reference>
<accession>A0A0L6VJJ2</accession>
<dbReference type="EMBL" id="LAVV01006364">
    <property type="protein sequence ID" value="KNZ60305.1"/>
    <property type="molecule type" value="Genomic_DNA"/>
</dbReference>
<evidence type="ECO:0000313" key="1">
    <source>
        <dbReference type="EMBL" id="KNZ60305.1"/>
    </source>
</evidence>
<feature type="non-terminal residue" evidence="1">
    <location>
        <position position="1"/>
    </location>
</feature>
<gene>
    <name evidence="1" type="ORF">VP01_1574g1</name>
</gene>
<proteinExistence type="predicted"/>
<dbReference type="AlphaFoldDB" id="A0A0L6VJJ2"/>
<dbReference type="STRING" id="27349.A0A0L6VJJ2"/>
<dbReference type="Proteomes" id="UP000037035">
    <property type="component" value="Unassembled WGS sequence"/>
</dbReference>
<evidence type="ECO:0000313" key="2">
    <source>
        <dbReference type="Proteomes" id="UP000037035"/>
    </source>
</evidence>
<protein>
    <submittedName>
        <fullName evidence="1">Uncharacterized protein</fullName>
    </submittedName>
</protein>
<sequence>CSACFFIPTLCSSQYAGNDLTSQMTALKLFLLLELNNFKTFLSSVQLTNQKMTLSGLIMDDQVKNIIMLDKLPKEFHAFKTNVAMHFKNKPLKKLKDFASQNCLENIKRPSSPTPIQSMFPSLLPLLQEQPFRGQLLSKNTLTRNTIRLLVIHTINNTLPISLITPMKTKQLWNIFKTNTRTFISDIPVTSSGGVLDFCFHPQLGLFCSLQTLGYFIFLLKNFLPLNSPTCLNFNNPKVGKLKASKWNLLFSTYLPLSLIYFFFENLVQSTHPNMMINFLLLITCTNIVSMKSVTNDACRKLAKAYILYTGTSKKLFQLPKIVPNHHYALPCLTEVVGTSVSQCSFITVLREFFQLQRLQQQIPNLSLEDENSAPRPTRQRKLVEVHPTIYSTMFEKLNYKDSTLQNYKDGPHPDNSNILSWYAIEENEVITATQLYDSETWYGYVSHIYKLPDYQGRILVAVKVLVDTLFYDGLEASKSFWQTVHDLELSLVREERMWELLDPSELVAVCAYWPLKIPNESCPL</sequence>
<keyword evidence="2" id="KW-1185">Reference proteome</keyword>
<name>A0A0L6VJJ2_9BASI</name>
<dbReference type="VEuPathDB" id="FungiDB:VP01_1574g1"/>